<evidence type="ECO:0000256" key="1">
    <source>
        <dbReference type="ARBA" id="ARBA00001946"/>
    </source>
</evidence>
<feature type="domain" description="Alpha-D-phosphohexomutase alpha/beta/alpha" evidence="8">
    <location>
        <begin position="155"/>
        <end position="268"/>
    </location>
</feature>
<gene>
    <name evidence="9" type="ORF">LCGC14_3131570</name>
</gene>
<name>A0A0F8VZI7_9ZZZZ</name>
<feature type="domain" description="Alpha-D-phosphohexomutase C-terminal" evidence="6">
    <location>
        <begin position="277"/>
        <end position="338"/>
    </location>
</feature>
<dbReference type="SUPFAM" id="SSF53738">
    <property type="entry name" value="Phosphoglucomutase, first 3 domains"/>
    <property type="match status" value="2"/>
</dbReference>
<organism evidence="9">
    <name type="scientific">marine sediment metagenome</name>
    <dbReference type="NCBI Taxonomy" id="412755"/>
    <lineage>
        <taxon>unclassified sequences</taxon>
        <taxon>metagenomes</taxon>
        <taxon>ecological metagenomes</taxon>
    </lineage>
</organism>
<dbReference type="InterPro" id="IPR005845">
    <property type="entry name" value="A-D-PHexomutase_a/b/a-II"/>
</dbReference>
<evidence type="ECO:0000259" key="8">
    <source>
        <dbReference type="Pfam" id="PF02880"/>
    </source>
</evidence>
<dbReference type="Gene3D" id="3.30.310.50">
    <property type="entry name" value="Alpha-D-phosphohexomutase, C-terminal domain"/>
    <property type="match status" value="1"/>
</dbReference>
<dbReference type="InterPro" id="IPR036900">
    <property type="entry name" value="A-D-PHexomutase_C_sf"/>
</dbReference>
<dbReference type="InterPro" id="IPR005846">
    <property type="entry name" value="A-D-PHexomutase_a/b/a-III"/>
</dbReference>
<dbReference type="PANTHER" id="PTHR43771">
    <property type="entry name" value="PHOSPHOMANNOMUTASE"/>
    <property type="match status" value="1"/>
</dbReference>
<dbReference type="InterPro" id="IPR005841">
    <property type="entry name" value="Alpha-D-phosphohexomutase_SF"/>
</dbReference>
<evidence type="ECO:0000259" key="6">
    <source>
        <dbReference type="Pfam" id="PF00408"/>
    </source>
</evidence>
<dbReference type="Pfam" id="PF02880">
    <property type="entry name" value="PGM_PMM_III"/>
    <property type="match status" value="1"/>
</dbReference>
<comment type="caution">
    <text evidence="9">The sequence shown here is derived from an EMBL/GenBank/DDBJ whole genome shotgun (WGS) entry which is preliminary data.</text>
</comment>
<dbReference type="AlphaFoldDB" id="A0A0F8VZI7"/>
<dbReference type="PANTHER" id="PTHR43771:SF1">
    <property type="entry name" value="PHOSPHOMANNOMUTASE"/>
    <property type="match status" value="1"/>
</dbReference>
<protein>
    <recommendedName>
        <fullName evidence="10">Alpha-D-phosphohexomutase alpha/beta/alpha domain-containing protein</fullName>
    </recommendedName>
</protein>
<evidence type="ECO:0000313" key="9">
    <source>
        <dbReference type="EMBL" id="KKK49783.1"/>
    </source>
</evidence>
<dbReference type="GO" id="GO:0046872">
    <property type="term" value="F:metal ion binding"/>
    <property type="evidence" value="ECO:0007669"/>
    <property type="project" value="UniProtKB-KW"/>
</dbReference>
<dbReference type="Pfam" id="PF00408">
    <property type="entry name" value="PGM_PMM_IV"/>
    <property type="match status" value="1"/>
</dbReference>
<dbReference type="InterPro" id="IPR016055">
    <property type="entry name" value="A-D-PHexomutase_a/b/a-I/II/III"/>
</dbReference>
<feature type="non-terminal residue" evidence="9">
    <location>
        <position position="339"/>
    </location>
</feature>
<keyword evidence="2" id="KW-0597">Phosphoprotein</keyword>
<dbReference type="Pfam" id="PF02879">
    <property type="entry name" value="PGM_PMM_II"/>
    <property type="match status" value="1"/>
</dbReference>
<dbReference type="PRINTS" id="PR00509">
    <property type="entry name" value="PGMPMM"/>
</dbReference>
<feature type="domain" description="Alpha-D-phosphohexomutase alpha/beta/alpha" evidence="7">
    <location>
        <begin position="53"/>
        <end position="150"/>
    </location>
</feature>
<dbReference type="EMBL" id="LAZR01068360">
    <property type="protein sequence ID" value="KKK49783.1"/>
    <property type="molecule type" value="Genomic_DNA"/>
</dbReference>
<evidence type="ECO:0000256" key="5">
    <source>
        <dbReference type="ARBA" id="ARBA00023235"/>
    </source>
</evidence>
<evidence type="ECO:0008006" key="10">
    <source>
        <dbReference type="Google" id="ProtNLM"/>
    </source>
</evidence>
<dbReference type="GO" id="GO:0016868">
    <property type="term" value="F:intramolecular phosphotransferase activity"/>
    <property type="evidence" value="ECO:0007669"/>
    <property type="project" value="InterPro"/>
</dbReference>
<keyword evidence="5" id="KW-0413">Isomerase</keyword>
<dbReference type="InterPro" id="IPR005843">
    <property type="entry name" value="A-D-PHexomutase_C"/>
</dbReference>
<accession>A0A0F8VZI7</accession>
<evidence type="ECO:0000256" key="2">
    <source>
        <dbReference type="ARBA" id="ARBA00022553"/>
    </source>
</evidence>
<dbReference type="GO" id="GO:0005975">
    <property type="term" value="P:carbohydrate metabolic process"/>
    <property type="evidence" value="ECO:0007669"/>
    <property type="project" value="InterPro"/>
</dbReference>
<evidence type="ECO:0000256" key="3">
    <source>
        <dbReference type="ARBA" id="ARBA00022723"/>
    </source>
</evidence>
<evidence type="ECO:0000259" key="7">
    <source>
        <dbReference type="Pfam" id="PF02879"/>
    </source>
</evidence>
<evidence type="ECO:0000256" key="4">
    <source>
        <dbReference type="ARBA" id="ARBA00022842"/>
    </source>
</evidence>
<proteinExistence type="predicted"/>
<reference evidence="9" key="1">
    <citation type="journal article" date="2015" name="Nature">
        <title>Complex archaea that bridge the gap between prokaryotes and eukaryotes.</title>
        <authorList>
            <person name="Spang A."/>
            <person name="Saw J.H."/>
            <person name="Jorgensen S.L."/>
            <person name="Zaremba-Niedzwiedzka K."/>
            <person name="Martijn J."/>
            <person name="Lind A.E."/>
            <person name="van Eijk R."/>
            <person name="Schleper C."/>
            <person name="Guy L."/>
            <person name="Ettema T.J."/>
        </authorList>
    </citation>
    <scope>NUCLEOTIDE SEQUENCE</scope>
</reference>
<dbReference type="SUPFAM" id="SSF55957">
    <property type="entry name" value="Phosphoglucomutase, C-terminal domain"/>
    <property type="match status" value="1"/>
</dbReference>
<comment type="cofactor">
    <cofactor evidence="1">
        <name>Mg(2+)</name>
        <dbReference type="ChEBI" id="CHEBI:18420"/>
    </cofactor>
</comment>
<keyword evidence="4" id="KW-0460">Magnesium</keyword>
<sequence length="339" mass="38272">WNGVKFYYSDGVGFSEEDNVDISSIYLNESYMEEKKKITWQEFSQINIIQHFNEYKSFLKEKFSLNKQLKVVVDCGNGSASLSAPEILRSCGYQVIELWCDPDPEFPNRSPEPNETSLTILSKTVIDTSADFGIGFDADGDRGVIVDNSGQILPPEHTGIMLTNYLIEKEKNNAKSKEKRIILANVECSSIIEKVLGLNVDVRRVKVGHTYLTLEAKNLDALMGMESSGHFVFPEFFLFDDALLLPLITGKTIEFFDTRLSDLVRDLPNLHKAKLTIEVPDKMKFKLIESFTVILKSKISNKIDTIDGIGIRLEKGWILIRASNTSPLIRITTEAETTK</sequence>
<feature type="non-terminal residue" evidence="9">
    <location>
        <position position="1"/>
    </location>
</feature>
<dbReference type="Gene3D" id="3.40.120.10">
    <property type="entry name" value="Alpha-D-Glucose-1,6-Bisphosphate, subunit A, domain 3"/>
    <property type="match status" value="2"/>
</dbReference>
<keyword evidence="3" id="KW-0479">Metal-binding</keyword>